<dbReference type="PANTHER" id="PTHR31449">
    <property type="entry name" value="UPF0598 PROTEIN C8ORF82"/>
    <property type="match status" value="1"/>
</dbReference>
<organism evidence="1 2">
    <name type="scientific">Leptospira santarosai</name>
    <dbReference type="NCBI Taxonomy" id="28183"/>
    <lineage>
        <taxon>Bacteria</taxon>
        <taxon>Pseudomonadati</taxon>
        <taxon>Spirochaetota</taxon>
        <taxon>Spirochaetia</taxon>
        <taxon>Leptospirales</taxon>
        <taxon>Leptospiraceae</taxon>
        <taxon>Leptospira</taxon>
    </lineage>
</organism>
<dbReference type="AlphaFoldDB" id="A0A2P1QSC6"/>
<evidence type="ECO:0008006" key="3">
    <source>
        <dbReference type="Google" id="ProtNLM"/>
    </source>
</evidence>
<sequence length="146" mass="17328">MRQRRTYFYQLDGRGRLYHDFSELKDPEFLDFFIARIRKNDTGKHSEYPYLSVCNGEWNFILPATTIFIFRKLENEKLSYSPGLTVPFQPENLITFRESLAHPAPLGELGSFSSELLLDFSKKIFQRENRLIFEYLGKEFPISKEK</sequence>
<dbReference type="Proteomes" id="UP000033961">
    <property type="component" value="Chromosome I"/>
</dbReference>
<gene>
    <name evidence="1" type="ORF">XB16_1480</name>
</gene>
<dbReference type="InterPro" id="IPR028108">
    <property type="entry name" value="DUF4505"/>
</dbReference>
<protein>
    <recommendedName>
        <fullName evidence="3">DUF4505 domain-containing protein</fullName>
    </recommendedName>
</protein>
<reference evidence="1 2" key="1">
    <citation type="journal article" date="2015" name="Genome Announc.">
        <title>Draft Genome Sequences of Leptospira santarosai Strains U160, U164, and U233, Isolated from Asymptomatic Cattle.</title>
        <authorList>
            <person name="Kremer F.S."/>
            <person name="Eslabao M.R."/>
            <person name="Provisor M."/>
            <person name="Woloski R.D."/>
            <person name="Ramires O.V."/>
            <person name="Moreno L.Z."/>
            <person name="Moreno A.M."/>
            <person name="Hamond C."/>
            <person name="Lilenbaum W."/>
            <person name="Dellagostin O.A."/>
        </authorList>
    </citation>
    <scope>NUCLEOTIDE SEQUENCE [LARGE SCALE GENOMIC DNA]</scope>
    <source>
        <strain evidence="1 2">U160</strain>
    </source>
</reference>
<evidence type="ECO:0000313" key="2">
    <source>
        <dbReference type="Proteomes" id="UP000033961"/>
    </source>
</evidence>
<accession>A0A2P1QSC6</accession>
<proteinExistence type="predicted"/>
<dbReference type="EMBL" id="CP027843">
    <property type="protein sequence ID" value="AVQ11812.1"/>
    <property type="molecule type" value="Genomic_DNA"/>
</dbReference>
<dbReference type="Pfam" id="PF14956">
    <property type="entry name" value="DUF4505"/>
    <property type="match status" value="1"/>
</dbReference>
<name>A0A2P1QSC6_9LEPT</name>
<evidence type="ECO:0000313" key="1">
    <source>
        <dbReference type="EMBL" id="AVQ11812.1"/>
    </source>
</evidence>
<dbReference type="PANTHER" id="PTHR31449:SF3">
    <property type="entry name" value="UPF0598 PROTEIN C8ORF82"/>
    <property type="match status" value="1"/>
</dbReference>